<organism evidence="7 8">
    <name type="scientific">Bursaphelenchus okinawaensis</name>
    <dbReference type="NCBI Taxonomy" id="465554"/>
    <lineage>
        <taxon>Eukaryota</taxon>
        <taxon>Metazoa</taxon>
        <taxon>Ecdysozoa</taxon>
        <taxon>Nematoda</taxon>
        <taxon>Chromadorea</taxon>
        <taxon>Rhabditida</taxon>
        <taxon>Tylenchina</taxon>
        <taxon>Tylenchomorpha</taxon>
        <taxon>Aphelenchoidea</taxon>
        <taxon>Aphelenchoididae</taxon>
        <taxon>Bursaphelenchus</taxon>
    </lineage>
</organism>
<dbReference type="PIRSF" id="PIRSF006060">
    <property type="entry name" value="AA_transporter"/>
    <property type="match status" value="1"/>
</dbReference>
<dbReference type="PANTHER" id="PTHR11785">
    <property type="entry name" value="AMINO ACID TRANSPORTER"/>
    <property type="match status" value="1"/>
</dbReference>
<feature type="transmembrane region" description="Helical" evidence="6">
    <location>
        <begin position="292"/>
        <end position="312"/>
    </location>
</feature>
<evidence type="ECO:0000256" key="1">
    <source>
        <dbReference type="ARBA" id="ARBA00004141"/>
    </source>
</evidence>
<dbReference type="Pfam" id="PF13520">
    <property type="entry name" value="AA_permease_2"/>
    <property type="match status" value="1"/>
</dbReference>
<dbReference type="EMBL" id="CAJFCW020000002">
    <property type="protein sequence ID" value="CAG9097195.1"/>
    <property type="molecule type" value="Genomic_DNA"/>
</dbReference>
<keyword evidence="8" id="KW-1185">Reference proteome</keyword>
<dbReference type="PANTHER" id="PTHR11785:SF523">
    <property type="entry name" value="AMINO ACID TRANSPORTER PROTEIN 6"/>
    <property type="match status" value="1"/>
</dbReference>
<name>A0A811KBB9_9BILA</name>
<dbReference type="Proteomes" id="UP000783686">
    <property type="component" value="Unassembled WGS sequence"/>
</dbReference>
<keyword evidence="4 6" id="KW-0472">Membrane</keyword>
<feature type="transmembrane region" description="Helical" evidence="6">
    <location>
        <begin position="208"/>
        <end position="231"/>
    </location>
</feature>
<feature type="region of interest" description="Disordered" evidence="5">
    <location>
        <begin position="486"/>
        <end position="519"/>
    </location>
</feature>
<evidence type="ECO:0000313" key="7">
    <source>
        <dbReference type="EMBL" id="CAD5212670.1"/>
    </source>
</evidence>
<proteinExistence type="predicted"/>
<keyword evidence="2 6" id="KW-0812">Transmembrane</keyword>
<reference evidence="7" key="1">
    <citation type="submission" date="2020-09" db="EMBL/GenBank/DDBJ databases">
        <authorList>
            <person name="Kikuchi T."/>
        </authorList>
    </citation>
    <scope>NUCLEOTIDE SEQUENCE</scope>
    <source>
        <strain evidence="7">SH1</strain>
    </source>
</reference>
<dbReference type="AlphaFoldDB" id="A0A811KBB9"/>
<dbReference type="OrthoDB" id="5829096at2759"/>
<gene>
    <name evidence="7" type="ORF">BOKJ2_LOCUS4471</name>
</gene>
<dbReference type="InterPro" id="IPR002293">
    <property type="entry name" value="AA/rel_permease1"/>
</dbReference>
<dbReference type="GO" id="GO:0015179">
    <property type="term" value="F:L-amino acid transmembrane transporter activity"/>
    <property type="evidence" value="ECO:0007669"/>
    <property type="project" value="TreeGrafter"/>
</dbReference>
<feature type="transmembrane region" description="Helical" evidence="6">
    <location>
        <begin position="135"/>
        <end position="155"/>
    </location>
</feature>
<dbReference type="InterPro" id="IPR050598">
    <property type="entry name" value="AminoAcid_Transporter"/>
</dbReference>
<evidence type="ECO:0000256" key="5">
    <source>
        <dbReference type="SAM" id="MobiDB-lite"/>
    </source>
</evidence>
<feature type="transmembrane region" description="Helical" evidence="6">
    <location>
        <begin position="94"/>
        <end position="115"/>
    </location>
</feature>
<keyword evidence="3 6" id="KW-1133">Transmembrane helix</keyword>
<feature type="transmembrane region" description="Helical" evidence="6">
    <location>
        <begin position="372"/>
        <end position="389"/>
    </location>
</feature>
<accession>A0A811KBB9</accession>
<dbReference type="EMBL" id="CAJFDH010000002">
    <property type="protein sequence ID" value="CAD5212670.1"/>
    <property type="molecule type" value="Genomic_DNA"/>
</dbReference>
<evidence type="ECO:0000256" key="4">
    <source>
        <dbReference type="ARBA" id="ARBA00023136"/>
    </source>
</evidence>
<evidence type="ECO:0000256" key="6">
    <source>
        <dbReference type="SAM" id="Phobius"/>
    </source>
</evidence>
<feature type="transmembrane region" description="Helical" evidence="6">
    <location>
        <begin position="342"/>
        <end position="360"/>
    </location>
</feature>
<comment type="caution">
    <text evidence="7">The sequence shown here is derived from an EMBL/GenBank/DDBJ whole genome shotgun (WGS) entry which is preliminary data.</text>
</comment>
<dbReference type="GO" id="GO:0016020">
    <property type="term" value="C:membrane"/>
    <property type="evidence" value="ECO:0007669"/>
    <property type="project" value="UniProtKB-SubCell"/>
</dbReference>
<dbReference type="Proteomes" id="UP000614601">
    <property type="component" value="Unassembled WGS sequence"/>
</dbReference>
<feature type="transmembrane region" description="Helical" evidence="6">
    <location>
        <begin position="14"/>
        <end position="34"/>
    </location>
</feature>
<feature type="transmembrane region" description="Helical" evidence="6">
    <location>
        <begin position="167"/>
        <end position="188"/>
    </location>
</feature>
<evidence type="ECO:0000313" key="8">
    <source>
        <dbReference type="Proteomes" id="UP000614601"/>
    </source>
</evidence>
<protein>
    <submittedName>
        <fullName evidence="7">Uncharacterized protein</fullName>
    </submittedName>
</protein>
<comment type="subcellular location">
    <subcellularLocation>
        <location evidence="1">Membrane</location>
        <topology evidence="1">Multi-pass membrane protein</topology>
    </subcellularLocation>
</comment>
<evidence type="ECO:0000256" key="2">
    <source>
        <dbReference type="ARBA" id="ARBA00022692"/>
    </source>
</evidence>
<dbReference type="Gene3D" id="1.20.1740.10">
    <property type="entry name" value="Amino acid/polyamine transporter I"/>
    <property type="match status" value="1"/>
</dbReference>
<evidence type="ECO:0000256" key="3">
    <source>
        <dbReference type="ARBA" id="ARBA00022989"/>
    </source>
</evidence>
<feature type="transmembrane region" description="Helical" evidence="6">
    <location>
        <begin position="401"/>
        <end position="420"/>
    </location>
</feature>
<feature type="transmembrane region" description="Helical" evidence="6">
    <location>
        <begin position="46"/>
        <end position="68"/>
    </location>
</feature>
<sequence length="519" mass="56623">MANTKNGQPRDHRIGVPGAVSFVCGAIIGSGIFLSPSTVMKATSSMGLALTIWGVSAIVSVMGAFCYVELGTAIQKSGGDFAYMQHMGWKKMSFSFGAMLATVLYPATTAIQSRTFAEYLVEGLQLRFETEAQAYWYKIIISFSLVLFLMCLNFFSIKTVVSRFQMAASCAKVSSTILVILVGFYWLIFYQKTDNLPQPFHGSKADPASIASAFFAGLFAYDGWDVLNLGAEEIKNPRRTFPIAIALGMGLVAVIFVLVNFSYSIILTVPQIQGSDAVAMIFAREAMGPFQFVMPLMVSVVLIGSVNSNLFCGSRITHAISRAGCLPPFLSVWNPTHNSPRAAIVFQVALAFIIALSADIPQMLNYAGFTQWAQRVVTVSILLYIRYKGLQVSDQRIKSPLIVPIVFFLCSSALVVTSILSQPDVAAVGLGCLCCALTAYMIFIHDSALPRFEWCRVAANGINQYLNKFTEWLLNGQVQQSQILNTSNNDKKDESVEPLNPVDSAKTVDESAADVDQKV</sequence>
<feature type="transmembrane region" description="Helical" evidence="6">
    <location>
        <begin position="243"/>
        <end position="272"/>
    </location>
</feature>
<feature type="transmembrane region" description="Helical" evidence="6">
    <location>
        <begin position="426"/>
        <end position="444"/>
    </location>
</feature>